<keyword evidence="2" id="KW-0408">Iron</keyword>
<organism evidence="6 7">
    <name type="scientific">Leucothrix pacifica</name>
    <dbReference type="NCBI Taxonomy" id="1247513"/>
    <lineage>
        <taxon>Bacteria</taxon>
        <taxon>Pseudomonadati</taxon>
        <taxon>Pseudomonadota</taxon>
        <taxon>Gammaproteobacteria</taxon>
        <taxon>Thiotrichales</taxon>
        <taxon>Thiotrichaceae</taxon>
        <taxon>Leucothrix</taxon>
    </lineage>
</organism>
<evidence type="ECO:0000313" key="6">
    <source>
        <dbReference type="EMBL" id="PWQ96861.1"/>
    </source>
</evidence>
<gene>
    <name evidence="6" type="ORF">DKW60_11655</name>
</gene>
<evidence type="ECO:0000256" key="1">
    <source>
        <dbReference type="ARBA" id="ARBA00008416"/>
    </source>
</evidence>
<feature type="binding site" evidence="2">
    <location>
        <position position="104"/>
    </location>
    <ligand>
        <name>Fe cation</name>
        <dbReference type="ChEBI" id="CHEBI:24875"/>
    </ligand>
</feature>
<proteinExistence type="inferred from homology"/>
<dbReference type="InterPro" id="IPR008778">
    <property type="entry name" value="Pirin_C_dom"/>
</dbReference>
<dbReference type="PIRSF" id="PIRSF006232">
    <property type="entry name" value="Pirin"/>
    <property type="match status" value="1"/>
</dbReference>
<evidence type="ECO:0000259" key="4">
    <source>
        <dbReference type="Pfam" id="PF02678"/>
    </source>
</evidence>
<comment type="cofactor">
    <cofactor evidence="2">
        <name>Fe cation</name>
        <dbReference type="ChEBI" id="CHEBI:24875"/>
    </cofactor>
    <text evidence="2">Binds 1 Fe cation per subunit.</text>
</comment>
<evidence type="ECO:0000256" key="3">
    <source>
        <dbReference type="RuleBase" id="RU003457"/>
    </source>
</evidence>
<dbReference type="EMBL" id="QGKM01000030">
    <property type="protein sequence ID" value="PWQ96861.1"/>
    <property type="molecule type" value="Genomic_DNA"/>
</dbReference>
<protein>
    <recommendedName>
        <fullName evidence="8">Quercetin 2,3-dioxygenase</fullName>
    </recommendedName>
</protein>
<feature type="binding site" evidence="2">
    <location>
        <position position="60"/>
    </location>
    <ligand>
        <name>Fe cation</name>
        <dbReference type="ChEBI" id="CHEBI:24875"/>
    </ligand>
</feature>
<dbReference type="Pfam" id="PF05726">
    <property type="entry name" value="Pirin_C"/>
    <property type="match status" value="1"/>
</dbReference>
<reference evidence="6 7" key="1">
    <citation type="submission" date="2018-05" db="EMBL/GenBank/DDBJ databases">
        <title>Leucothrix arctica sp. nov., isolated from Arctic seawater.</title>
        <authorList>
            <person name="Choi A."/>
            <person name="Baek K."/>
        </authorList>
    </citation>
    <scope>NUCLEOTIDE SEQUENCE [LARGE SCALE GENOMIC DNA]</scope>
    <source>
        <strain evidence="6 7">JCM 18388</strain>
    </source>
</reference>
<feature type="domain" description="Pirin C-terminal" evidence="5">
    <location>
        <begin position="174"/>
        <end position="271"/>
    </location>
</feature>
<name>A0A317CFJ0_9GAMM</name>
<evidence type="ECO:0008006" key="8">
    <source>
        <dbReference type="Google" id="ProtNLM"/>
    </source>
</evidence>
<dbReference type="Gene3D" id="2.60.120.10">
    <property type="entry name" value="Jelly Rolls"/>
    <property type="match status" value="2"/>
</dbReference>
<dbReference type="Pfam" id="PF02678">
    <property type="entry name" value="Pirin"/>
    <property type="match status" value="1"/>
</dbReference>
<evidence type="ECO:0000259" key="5">
    <source>
        <dbReference type="Pfam" id="PF05726"/>
    </source>
</evidence>
<dbReference type="InterPro" id="IPR011051">
    <property type="entry name" value="RmlC_Cupin_sf"/>
</dbReference>
<dbReference type="OrthoDB" id="9780903at2"/>
<evidence type="ECO:0000256" key="2">
    <source>
        <dbReference type="PIRSR" id="PIRSR006232-1"/>
    </source>
</evidence>
<dbReference type="AlphaFoldDB" id="A0A317CFJ0"/>
<comment type="caution">
    <text evidence="6">The sequence shown here is derived from an EMBL/GenBank/DDBJ whole genome shotgun (WGS) entry which is preliminary data.</text>
</comment>
<dbReference type="CDD" id="cd02909">
    <property type="entry name" value="cupin_pirin_N"/>
    <property type="match status" value="1"/>
</dbReference>
<dbReference type="RefSeq" id="WP_109837832.1">
    <property type="nucleotide sequence ID" value="NZ_QGKM01000030.1"/>
</dbReference>
<dbReference type="PANTHER" id="PTHR13903:SF8">
    <property type="entry name" value="PIRIN"/>
    <property type="match status" value="1"/>
</dbReference>
<dbReference type="GO" id="GO:0046872">
    <property type="term" value="F:metal ion binding"/>
    <property type="evidence" value="ECO:0007669"/>
    <property type="project" value="UniProtKB-KW"/>
</dbReference>
<sequence>MSSQTQQLVKAVSTSDGAGVSLKRSIGTAAIRHHDPFLMLDHFSSDDPDDYIAGFPPHPHRGFITFTYMIEGDMAHEDSMGNKGNLGPGGAQWMKAASGVIHSEMPKQEDGVMHGFQLWINLPAANKMDVPEYQEYTADAFPIVNTEAADVKVVIGEFNGVVSPIQDETTEVNYLDVTLRADQSFQYDLPESNNSFLYVFDGEVLVNGQSVTEDELLTLPKDVDVSASTQGARFIVVSGQPINEPIVQGGPFVMNTREEIEQAVRDYHANTLVRDRASVNLERA</sequence>
<keyword evidence="7" id="KW-1185">Reference proteome</keyword>
<dbReference type="SUPFAM" id="SSF51182">
    <property type="entry name" value="RmlC-like cupins"/>
    <property type="match status" value="1"/>
</dbReference>
<feature type="binding site" evidence="2">
    <location>
        <position position="102"/>
    </location>
    <ligand>
        <name>Fe cation</name>
        <dbReference type="ChEBI" id="CHEBI:24875"/>
    </ligand>
</feature>
<evidence type="ECO:0000313" key="7">
    <source>
        <dbReference type="Proteomes" id="UP000245539"/>
    </source>
</evidence>
<dbReference type="CDD" id="cd02247">
    <property type="entry name" value="cupin_pirin_C"/>
    <property type="match status" value="1"/>
</dbReference>
<comment type="similarity">
    <text evidence="1 3">Belongs to the pirin family.</text>
</comment>
<dbReference type="InterPro" id="IPR014710">
    <property type="entry name" value="RmlC-like_jellyroll"/>
</dbReference>
<dbReference type="Proteomes" id="UP000245539">
    <property type="component" value="Unassembled WGS sequence"/>
</dbReference>
<dbReference type="PANTHER" id="PTHR13903">
    <property type="entry name" value="PIRIN-RELATED"/>
    <property type="match status" value="1"/>
</dbReference>
<accession>A0A317CFJ0</accession>
<feature type="domain" description="Pirin N-terminal" evidence="4">
    <location>
        <begin position="21"/>
        <end position="120"/>
    </location>
</feature>
<dbReference type="InterPro" id="IPR012093">
    <property type="entry name" value="Pirin"/>
</dbReference>
<dbReference type="InterPro" id="IPR003829">
    <property type="entry name" value="Pirin_N_dom"/>
</dbReference>
<feature type="binding site" evidence="2">
    <location>
        <position position="58"/>
    </location>
    <ligand>
        <name>Fe cation</name>
        <dbReference type="ChEBI" id="CHEBI:24875"/>
    </ligand>
</feature>
<keyword evidence="2" id="KW-0479">Metal-binding</keyword>